<comment type="caution">
    <text evidence="1">The sequence shown here is derived from an EMBL/GenBank/DDBJ whole genome shotgun (WGS) entry which is preliminary data.</text>
</comment>
<evidence type="ECO:0000313" key="1">
    <source>
        <dbReference type="EMBL" id="EGO65412.1"/>
    </source>
</evidence>
<proteinExistence type="predicted"/>
<dbReference type="OrthoDB" id="7052936at2"/>
<keyword evidence="2" id="KW-1185">Reference proteome</keyword>
<evidence type="ECO:0000313" key="2">
    <source>
        <dbReference type="Proteomes" id="UP000003240"/>
    </source>
</evidence>
<reference evidence="1 2" key="1">
    <citation type="journal article" date="2011" name="EMBO J.">
        <title>Structural diversity of bacterial flagellar motors.</title>
        <authorList>
            <person name="Chen S."/>
            <person name="Beeby M."/>
            <person name="Murphy G.E."/>
            <person name="Leadbetter J.R."/>
            <person name="Hendrixson D.R."/>
            <person name="Briegel A."/>
            <person name="Li Z."/>
            <person name="Shi J."/>
            <person name="Tocheva E.I."/>
            <person name="Muller A."/>
            <person name="Dobro M.J."/>
            <person name="Jensen G.J."/>
        </authorList>
    </citation>
    <scope>NUCLEOTIDE SEQUENCE [LARGE SCALE GENOMIC DNA]</scope>
    <source>
        <strain evidence="1 2">DSM 6540</strain>
    </source>
</reference>
<dbReference type="Proteomes" id="UP000003240">
    <property type="component" value="Unassembled WGS sequence"/>
</dbReference>
<protein>
    <recommendedName>
        <fullName evidence="3">Apea-like HEPN domain-containing protein</fullName>
    </recommendedName>
</protein>
<dbReference type="eggNOG" id="ENOG50332FU">
    <property type="taxonomic scope" value="Bacteria"/>
</dbReference>
<dbReference type="AlphaFoldDB" id="F7NEK1"/>
<name>F7NEK1_9FIRM</name>
<sequence length="327" mass="37371">MYSPLPANGEVKCLILYPLCNVKVESTLCFKNGLSILDSNDLQFWKSYSNQFVDASLFNLSTGNLLYNPNKLLGFPEGVTSWISYEYKGSTVQIKKLVPVEIRTLVSVLICLLQKNKTFSILKSSRLEDDYILYFPDRSTPTGFGLTYTQLTPIFPSLIEPICIPCHIFSEVDRWYNAMLLSDIHLRNRMRVAAFTLPDAIISTGLDRLLKFFMIVDALFGVNGVVGKSFKAGIKLALNNEDHLINDKANRLYKLRCDVAHGDIIFVDEWEGYESYISTFKSDPIDDMLTIVLNSILNYFDIAPGHLQSWEKTDRKKYKKTFNLIEY</sequence>
<gene>
    <name evidence="1" type="ORF">ALO_02321</name>
</gene>
<evidence type="ECO:0008006" key="3">
    <source>
        <dbReference type="Google" id="ProtNLM"/>
    </source>
</evidence>
<organism evidence="1 2">
    <name type="scientific">Acetonema longum DSM 6540</name>
    <dbReference type="NCBI Taxonomy" id="1009370"/>
    <lineage>
        <taxon>Bacteria</taxon>
        <taxon>Bacillati</taxon>
        <taxon>Bacillota</taxon>
        <taxon>Negativicutes</taxon>
        <taxon>Acetonemataceae</taxon>
        <taxon>Acetonema</taxon>
    </lineage>
</organism>
<dbReference type="EMBL" id="AFGF01000017">
    <property type="protein sequence ID" value="EGO65412.1"/>
    <property type="molecule type" value="Genomic_DNA"/>
</dbReference>
<accession>F7NEK1</accession>
<dbReference type="RefSeq" id="WP_004092402.1">
    <property type="nucleotide sequence ID" value="NZ_AFGF01000017.1"/>
</dbReference>